<feature type="transmembrane region" description="Helical" evidence="6">
    <location>
        <begin position="147"/>
        <end position="165"/>
    </location>
</feature>
<comment type="caution">
    <text evidence="8">The sequence shown here is derived from an EMBL/GenBank/DDBJ whole genome shotgun (WGS) entry which is preliminary data.</text>
</comment>
<dbReference type="PANTHER" id="PTHR43255">
    <property type="entry name" value="IRON-SULFUR-BINDING OXIDOREDUCTASE FADF-RELATED-RELATED"/>
    <property type="match status" value="1"/>
</dbReference>
<dbReference type="PANTHER" id="PTHR43255:SF1">
    <property type="entry name" value="IRON-SULFUR-BINDING OXIDOREDUCTASE FADF-RELATED"/>
    <property type="match status" value="1"/>
</dbReference>
<feature type="transmembrane region" description="Helical" evidence="6">
    <location>
        <begin position="103"/>
        <end position="126"/>
    </location>
</feature>
<evidence type="ECO:0000313" key="8">
    <source>
        <dbReference type="EMBL" id="GAF07435.1"/>
    </source>
</evidence>
<keyword evidence="9" id="KW-1185">Reference proteome</keyword>
<dbReference type="EMBL" id="BAVZ01000003">
    <property type="protein sequence ID" value="GAF07435.1"/>
    <property type="molecule type" value="Genomic_DNA"/>
</dbReference>
<evidence type="ECO:0000256" key="3">
    <source>
        <dbReference type="ARBA" id="ARBA00023002"/>
    </source>
</evidence>
<dbReference type="eggNOG" id="COG0247">
    <property type="taxonomic scope" value="Bacteria"/>
</dbReference>
<dbReference type="InterPro" id="IPR036197">
    <property type="entry name" value="NarG-like_sf"/>
</dbReference>
<dbReference type="eggNOG" id="COG1150">
    <property type="taxonomic scope" value="Bacteria"/>
</dbReference>
<feature type="transmembrane region" description="Helical" evidence="6">
    <location>
        <begin position="6"/>
        <end position="27"/>
    </location>
</feature>
<dbReference type="OrthoDB" id="9794954at2"/>
<keyword evidence="6" id="KW-0812">Transmembrane</keyword>
<dbReference type="GO" id="GO:0051539">
    <property type="term" value="F:4 iron, 4 sulfur cluster binding"/>
    <property type="evidence" value="ECO:0007669"/>
    <property type="project" value="UniProtKB-KW"/>
</dbReference>
<keyword evidence="3" id="KW-0560">Oxidoreductase</keyword>
<dbReference type="AlphaFoldDB" id="W7Y8Z1"/>
<keyword evidence="4" id="KW-0408">Iron</keyword>
<evidence type="ECO:0000256" key="5">
    <source>
        <dbReference type="ARBA" id="ARBA00023014"/>
    </source>
</evidence>
<dbReference type="Proteomes" id="UP000019364">
    <property type="component" value="Unassembled WGS sequence"/>
</dbReference>
<keyword evidence="2" id="KW-0479">Metal-binding</keyword>
<keyword evidence="6" id="KW-1133">Transmembrane helix</keyword>
<dbReference type="SUPFAM" id="SSF103501">
    <property type="entry name" value="Respiratory nitrate reductase 1 gamma chain"/>
    <property type="match status" value="1"/>
</dbReference>
<dbReference type="PROSITE" id="PS51379">
    <property type="entry name" value="4FE4S_FER_2"/>
    <property type="match status" value="2"/>
</dbReference>
<accession>W7Y8Z1</accession>
<dbReference type="GO" id="GO:0005886">
    <property type="term" value="C:plasma membrane"/>
    <property type="evidence" value="ECO:0007669"/>
    <property type="project" value="TreeGrafter"/>
</dbReference>
<keyword evidence="6" id="KW-0472">Membrane</keyword>
<dbReference type="InterPro" id="IPR051460">
    <property type="entry name" value="HdrC_iron-sulfur_subunit"/>
</dbReference>
<keyword evidence="5" id="KW-0411">Iron-sulfur</keyword>
<dbReference type="InterPro" id="IPR017896">
    <property type="entry name" value="4Fe4S_Fe-S-bd"/>
</dbReference>
<sequence length="728" mass="82908">MVWQIVNLLFFLAVTGYGIYLFYEAVYHRYLYVKLGKPTDFRKRSQGRWADFIAQVFGQKKLLKDRKSGVMHIVIFYGFIILQFGALDLIIKGLTNGNHHLPLPAYDVFGLLQEITVFLILVAMAYAAYRRYGEKLARLKRGLKPSIVVFFIYSLMLSVLLSLAFERVWMGMELSLYSPISSAIAYLFGSIPITAAGVLFYIFWWAHLIILLSFLVYVPQSKHFHLLTAPLNIWFRRSEPVGRLSKLDLEDEEAESFGVGKIEDFTQKQMLDFYACVECGRCTNVCPASNTGKTLSPMHLITKLRDHLTEKGTAITNKSPYVPEFAFSTHGAHALADSVDQSIEWSSDGITNIRPTIAWQKAMWGPDEKTPQEMNLIGDVMTEEEIWACTTCRNCEDQCPVANEHVDKIIDLRRHLVLMEGNMPQEGQRALQNIERQGNPWGLNRNDRAQWSGEVEGIQVPAVKDQPEFEYLFFVGSMGSYDLRSRKISRAFARLLNESGVSFAILGNEEKNSGDTPRRMGNEMLFQQLCMENIEIFNKYGVRKIVTACPHTFNTLKNEYPEFGLEGVEVFHHTQLLDQLIHQGKLTPTYEVKERITYHDSCYLGRYNNVYDEPRNVLKAIPGVELAEMARSRENGMCCGAGGGMMWMEESSGKRVNLARTEQALEVHPTLISSACPYCLTMLEDGTKVKEVEDEVKTKDIAEVLEMSVFGDHLKHKDHELEMEASKS</sequence>
<evidence type="ECO:0000256" key="4">
    <source>
        <dbReference type="ARBA" id="ARBA00023004"/>
    </source>
</evidence>
<reference evidence="8 9" key="1">
    <citation type="journal article" date="2014" name="Genome Announc.">
        <title>Draft Genome Sequence of Paenibacillus pini JCM 16418T, Isolated from the Rhizosphere of Pine Tree.</title>
        <authorList>
            <person name="Yuki M."/>
            <person name="Oshima K."/>
            <person name="Suda W."/>
            <person name="Oshida Y."/>
            <person name="Kitamura K."/>
            <person name="Iida Y."/>
            <person name="Hattori M."/>
            <person name="Ohkuma M."/>
        </authorList>
    </citation>
    <scope>NUCLEOTIDE SEQUENCE [LARGE SCALE GENOMIC DNA]</scope>
    <source>
        <strain evidence="8 9">JCM 16418</strain>
    </source>
</reference>
<feature type="transmembrane region" description="Helical" evidence="6">
    <location>
        <begin position="185"/>
        <end position="218"/>
    </location>
</feature>
<dbReference type="InterPro" id="IPR017900">
    <property type="entry name" value="4Fe4S_Fe_S_CS"/>
</dbReference>
<gene>
    <name evidence="8" type="ORF">JCM16418_1451</name>
</gene>
<feature type="transmembrane region" description="Helical" evidence="6">
    <location>
        <begin position="70"/>
        <end position="91"/>
    </location>
</feature>
<dbReference type="InterPro" id="IPR009051">
    <property type="entry name" value="Helical_ferredxn"/>
</dbReference>
<feature type="domain" description="4Fe-4S ferredoxin-type" evidence="7">
    <location>
        <begin position="378"/>
        <end position="409"/>
    </location>
</feature>
<dbReference type="PROSITE" id="PS00198">
    <property type="entry name" value="4FE4S_FER_1"/>
    <property type="match status" value="2"/>
</dbReference>
<dbReference type="RefSeq" id="WP_036647054.1">
    <property type="nucleotide sequence ID" value="NZ_BAVZ01000003.1"/>
</dbReference>
<dbReference type="Gene3D" id="1.20.950.20">
    <property type="entry name" value="Transmembrane di-heme cytochromes, Chain C"/>
    <property type="match status" value="1"/>
</dbReference>
<evidence type="ECO:0000259" key="7">
    <source>
        <dbReference type="PROSITE" id="PS51379"/>
    </source>
</evidence>
<evidence type="ECO:0000256" key="1">
    <source>
        <dbReference type="ARBA" id="ARBA00022485"/>
    </source>
</evidence>
<organism evidence="8 9">
    <name type="scientific">Paenibacillus pini JCM 16418</name>
    <dbReference type="NCBI Taxonomy" id="1236976"/>
    <lineage>
        <taxon>Bacteria</taxon>
        <taxon>Bacillati</taxon>
        <taxon>Bacillota</taxon>
        <taxon>Bacilli</taxon>
        <taxon>Bacillales</taxon>
        <taxon>Paenibacillaceae</taxon>
        <taxon>Paenibacillus</taxon>
    </lineage>
</organism>
<dbReference type="InterPro" id="IPR004017">
    <property type="entry name" value="Cys_rich_dom"/>
</dbReference>
<keyword evidence="1" id="KW-0004">4Fe-4S</keyword>
<protein>
    <submittedName>
        <fullName evidence="8">Fe-S oxidoreductase</fullName>
    </submittedName>
</protein>
<dbReference type="Gene3D" id="1.10.1060.10">
    <property type="entry name" value="Alpha-helical ferredoxin"/>
    <property type="match status" value="2"/>
</dbReference>
<feature type="domain" description="4Fe-4S ferredoxin-type" evidence="7">
    <location>
        <begin position="267"/>
        <end position="296"/>
    </location>
</feature>
<evidence type="ECO:0000256" key="6">
    <source>
        <dbReference type="SAM" id="Phobius"/>
    </source>
</evidence>
<evidence type="ECO:0000313" key="9">
    <source>
        <dbReference type="Proteomes" id="UP000019364"/>
    </source>
</evidence>
<dbReference type="GO" id="GO:0046872">
    <property type="term" value="F:metal ion binding"/>
    <property type="evidence" value="ECO:0007669"/>
    <property type="project" value="UniProtKB-KW"/>
</dbReference>
<name>W7Y8Z1_9BACL</name>
<dbReference type="SUPFAM" id="SSF46548">
    <property type="entry name" value="alpha-helical ferredoxin"/>
    <property type="match status" value="1"/>
</dbReference>
<proteinExistence type="predicted"/>
<dbReference type="STRING" id="1236976.JCM16418_1451"/>
<evidence type="ECO:0000256" key="2">
    <source>
        <dbReference type="ARBA" id="ARBA00022723"/>
    </source>
</evidence>
<dbReference type="GO" id="GO:0016491">
    <property type="term" value="F:oxidoreductase activity"/>
    <property type="evidence" value="ECO:0007669"/>
    <property type="project" value="UniProtKB-KW"/>
</dbReference>
<dbReference type="Pfam" id="PF02754">
    <property type="entry name" value="CCG"/>
    <property type="match status" value="2"/>
</dbReference>